<organism evidence="13 14">
    <name type="scientific">Chloroflexus islandicus</name>
    <dbReference type="NCBI Taxonomy" id="1707952"/>
    <lineage>
        <taxon>Bacteria</taxon>
        <taxon>Bacillati</taxon>
        <taxon>Chloroflexota</taxon>
        <taxon>Chloroflexia</taxon>
        <taxon>Chloroflexales</taxon>
        <taxon>Chloroflexineae</taxon>
        <taxon>Chloroflexaceae</taxon>
        <taxon>Chloroflexus</taxon>
    </lineage>
</organism>
<dbReference type="GO" id="GO:0005524">
    <property type="term" value="F:ATP binding"/>
    <property type="evidence" value="ECO:0007669"/>
    <property type="project" value="UniProtKB-KW"/>
</dbReference>
<dbReference type="Pfam" id="PF00072">
    <property type="entry name" value="Response_reg"/>
    <property type="match status" value="1"/>
</dbReference>
<dbReference type="PANTHER" id="PTHR43156:SF2">
    <property type="entry name" value="STAGE II SPORULATION PROTEIN E"/>
    <property type="match status" value="1"/>
</dbReference>
<sequence length="386" mass="42908">MTDQPTGRILIIDDSEHNRYLLSHQLHRRGHTVVTAIHGRQGLEYAQQQPFDVILLDLMMPEMDGFTVLDQLKRDPQMRHIPVIVISAIDEIDDVVRCIDSGAEDYLTKPINTTLLHAKVHACLERKRLRDQEQAHLMAIRYELDLGRRMQADFLPERLPHIAGWEIAAAFVPAREVAGDFYDAFLLPDQRLVCLLGDVCDKGVGAALFMALTRSLLRAFAEQAVLNGDDPLRAVAMTNEYIARHYHASRTFSTIFCAIIDPASGTVRYVNAGHPVPVLIRTDGGVEMLLTTGPAVGWIRNAHFSTETTTLEIGDTLFAYTDGVTEARAPNGTLFGEDRLLATLDPSLGGNNNRLEAVQQAVMAYTGRQQPEDDLTMLVVCRRSAA</sequence>
<dbReference type="OrthoDB" id="9763484at2"/>
<feature type="modified residue" description="4-aspartylphosphate" evidence="10">
    <location>
        <position position="57"/>
    </location>
</feature>
<comment type="catalytic activity">
    <reaction evidence="1">
        <text>ATP + protein L-histidine = ADP + protein N-phospho-L-histidine.</text>
        <dbReference type="EC" id="2.7.13.3"/>
    </reaction>
</comment>
<dbReference type="EMBL" id="LWQS01000037">
    <property type="protein sequence ID" value="OAN47447.1"/>
    <property type="molecule type" value="Genomic_DNA"/>
</dbReference>
<evidence type="ECO:0000313" key="14">
    <source>
        <dbReference type="Proteomes" id="UP000078287"/>
    </source>
</evidence>
<evidence type="ECO:0000256" key="7">
    <source>
        <dbReference type="ARBA" id="ARBA00022801"/>
    </source>
</evidence>
<dbReference type="Gene3D" id="3.60.40.10">
    <property type="entry name" value="PPM-type phosphatase domain"/>
    <property type="match status" value="1"/>
</dbReference>
<keyword evidence="3 10" id="KW-0597">Phosphoprotein</keyword>
<keyword evidence="6" id="KW-0418">Kinase</keyword>
<keyword evidence="14" id="KW-1185">Reference proteome</keyword>
<dbReference type="InterPro" id="IPR001789">
    <property type="entry name" value="Sig_transdc_resp-reg_receiver"/>
</dbReference>
<dbReference type="InterPro" id="IPR036457">
    <property type="entry name" value="PPM-type-like_dom_sf"/>
</dbReference>
<evidence type="ECO:0000256" key="8">
    <source>
        <dbReference type="ARBA" id="ARBA00022840"/>
    </source>
</evidence>
<dbReference type="GO" id="GO:0000160">
    <property type="term" value="P:phosphorelay signal transduction system"/>
    <property type="evidence" value="ECO:0007669"/>
    <property type="project" value="UniProtKB-KW"/>
</dbReference>
<accession>A0A178MH28</accession>
<reference evidence="13 14" key="1">
    <citation type="submission" date="2016-04" db="EMBL/GenBank/DDBJ databases">
        <title>Chloroflexus islandicus sp. nov., a thermophilic filamentous anoxygenic phototrophic bacterium from geyser Strokkur (Iceland).</title>
        <authorList>
            <person name="Gaisin V.A."/>
            <person name="Kalashnikov A.M."/>
            <person name="Sukhacheva M.V."/>
            <person name="Grouzdev D.S."/>
            <person name="Ivanov T.M."/>
            <person name="Kuznetsov B."/>
            <person name="Gorlenko V.M."/>
        </authorList>
    </citation>
    <scope>NUCLEOTIDE SEQUENCE [LARGE SCALE GENOMIC DNA]</scope>
    <source>
        <strain evidence="14">isl-2</strain>
    </source>
</reference>
<dbReference type="PROSITE" id="PS51746">
    <property type="entry name" value="PPM_2"/>
    <property type="match status" value="1"/>
</dbReference>
<dbReference type="FunFam" id="3.40.50.2300:FF:000121">
    <property type="entry name" value="Sensor histidine kinase RcsC"/>
    <property type="match status" value="1"/>
</dbReference>
<dbReference type="RefSeq" id="WP_066783784.1">
    <property type="nucleotide sequence ID" value="NZ_LWQS01000037.1"/>
</dbReference>
<name>A0A178MH28_9CHLR</name>
<dbReference type="GO" id="GO:0004673">
    <property type="term" value="F:protein histidine kinase activity"/>
    <property type="evidence" value="ECO:0007669"/>
    <property type="project" value="UniProtKB-EC"/>
</dbReference>
<comment type="caution">
    <text evidence="13">The sequence shown here is derived from an EMBL/GenBank/DDBJ whole genome shotgun (WGS) entry which is preliminary data.</text>
</comment>
<gene>
    <name evidence="13" type="ORF">A6A03_10235</name>
</gene>
<keyword evidence="5" id="KW-0547">Nucleotide-binding</keyword>
<keyword evidence="8" id="KW-0067">ATP-binding</keyword>
<evidence type="ECO:0000259" key="11">
    <source>
        <dbReference type="PROSITE" id="PS50110"/>
    </source>
</evidence>
<evidence type="ECO:0000256" key="9">
    <source>
        <dbReference type="ARBA" id="ARBA00023012"/>
    </source>
</evidence>
<evidence type="ECO:0000256" key="5">
    <source>
        <dbReference type="ARBA" id="ARBA00022741"/>
    </source>
</evidence>
<evidence type="ECO:0000256" key="2">
    <source>
        <dbReference type="ARBA" id="ARBA00012438"/>
    </source>
</evidence>
<dbReference type="Gene3D" id="3.40.50.2300">
    <property type="match status" value="1"/>
</dbReference>
<dbReference type="InterPro" id="IPR052016">
    <property type="entry name" value="Bact_Sigma-Reg"/>
</dbReference>
<dbReference type="SUPFAM" id="SSF81606">
    <property type="entry name" value="PP2C-like"/>
    <property type="match status" value="1"/>
</dbReference>
<evidence type="ECO:0000256" key="3">
    <source>
        <dbReference type="ARBA" id="ARBA00022553"/>
    </source>
</evidence>
<dbReference type="Proteomes" id="UP000078287">
    <property type="component" value="Unassembled WGS sequence"/>
</dbReference>
<keyword evidence="7" id="KW-0378">Hydrolase</keyword>
<evidence type="ECO:0000313" key="13">
    <source>
        <dbReference type="EMBL" id="OAN47447.1"/>
    </source>
</evidence>
<evidence type="ECO:0000259" key="12">
    <source>
        <dbReference type="PROSITE" id="PS51746"/>
    </source>
</evidence>
<dbReference type="SUPFAM" id="SSF52172">
    <property type="entry name" value="CheY-like"/>
    <property type="match status" value="1"/>
</dbReference>
<evidence type="ECO:0000256" key="1">
    <source>
        <dbReference type="ARBA" id="ARBA00000085"/>
    </source>
</evidence>
<dbReference type="InterPro" id="IPR011006">
    <property type="entry name" value="CheY-like_superfamily"/>
</dbReference>
<evidence type="ECO:0000256" key="4">
    <source>
        <dbReference type="ARBA" id="ARBA00022679"/>
    </source>
</evidence>
<dbReference type="PROSITE" id="PS50110">
    <property type="entry name" value="RESPONSE_REGULATORY"/>
    <property type="match status" value="1"/>
</dbReference>
<protein>
    <recommendedName>
        <fullName evidence="2">histidine kinase</fullName>
        <ecNumber evidence="2">2.7.13.3</ecNumber>
    </recommendedName>
</protein>
<dbReference type="InterPro" id="IPR001932">
    <property type="entry name" value="PPM-type_phosphatase-like_dom"/>
</dbReference>
<dbReference type="Pfam" id="PF07228">
    <property type="entry name" value="SpoIIE"/>
    <property type="match status" value="1"/>
</dbReference>
<evidence type="ECO:0000256" key="6">
    <source>
        <dbReference type="ARBA" id="ARBA00022777"/>
    </source>
</evidence>
<proteinExistence type="predicted"/>
<keyword evidence="9" id="KW-0902">Two-component regulatory system</keyword>
<keyword evidence="4" id="KW-0808">Transferase</keyword>
<feature type="domain" description="Response regulatory" evidence="11">
    <location>
        <begin position="8"/>
        <end position="124"/>
    </location>
</feature>
<dbReference type="SMART" id="SM00448">
    <property type="entry name" value="REC"/>
    <property type="match status" value="1"/>
</dbReference>
<dbReference type="EC" id="2.7.13.3" evidence="2"/>
<dbReference type="GO" id="GO:0016791">
    <property type="term" value="F:phosphatase activity"/>
    <property type="evidence" value="ECO:0007669"/>
    <property type="project" value="TreeGrafter"/>
</dbReference>
<dbReference type="PANTHER" id="PTHR43156">
    <property type="entry name" value="STAGE II SPORULATION PROTEIN E-RELATED"/>
    <property type="match status" value="1"/>
</dbReference>
<evidence type="ECO:0000256" key="10">
    <source>
        <dbReference type="PROSITE-ProRule" id="PRU00169"/>
    </source>
</evidence>
<dbReference type="SMART" id="SM00331">
    <property type="entry name" value="PP2C_SIG"/>
    <property type="match status" value="1"/>
</dbReference>
<feature type="domain" description="PPM-type phosphatase" evidence="12">
    <location>
        <begin position="156"/>
        <end position="382"/>
    </location>
</feature>
<dbReference type="STRING" id="1707952.A6A03_10235"/>
<dbReference type="AlphaFoldDB" id="A0A178MH28"/>